<dbReference type="Proteomes" id="UP000694680">
    <property type="component" value="Chromosome 4"/>
</dbReference>
<dbReference type="PANTHER" id="PTHR10099">
    <property type="entry name" value="PHOSPHORIBOSYLFORMYLGLYCINAMIDINE SYNTHASE"/>
    <property type="match status" value="1"/>
</dbReference>
<dbReference type="AlphaFoldDB" id="A0A8C5G139"/>
<dbReference type="SMART" id="SM01211">
    <property type="entry name" value="GATase_5"/>
    <property type="match status" value="1"/>
</dbReference>
<accession>A0A8C5G139</accession>
<sequence>MLFRSAEARDAVISGGLAPLCYLDDQGHPTEQYPLNPNGSPLGIAGLCSRDGRHLAMMPHPERCTLGWQWPWAPRDMRRSLTPSPWLRMFSNAASWCSSTE</sequence>
<evidence type="ECO:0008006" key="3">
    <source>
        <dbReference type="Google" id="ProtNLM"/>
    </source>
</evidence>
<proteinExistence type="predicted"/>
<dbReference type="Pfam" id="PF13507">
    <property type="entry name" value="GATase_5"/>
    <property type="match status" value="1"/>
</dbReference>
<keyword evidence="2" id="KW-1185">Reference proteome</keyword>
<dbReference type="Gene3D" id="3.40.50.880">
    <property type="match status" value="1"/>
</dbReference>
<reference evidence="1" key="3">
    <citation type="submission" date="2025-09" db="UniProtKB">
        <authorList>
            <consortium name="Ensembl"/>
        </authorList>
    </citation>
    <scope>IDENTIFICATION</scope>
</reference>
<reference evidence="1" key="2">
    <citation type="submission" date="2025-08" db="UniProtKB">
        <authorList>
            <consortium name="Ensembl"/>
        </authorList>
    </citation>
    <scope>IDENTIFICATION</scope>
</reference>
<reference evidence="1" key="1">
    <citation type="submission" date="2020-06" db="EMBL/GenBank/DDBJ databases">
        <authorList>
            <consortium name="Wellcome Sanger Institute Data Sharing"/>
        </authorList>
    </citation>
    <scope>NUCLEOTIDE SEQUENCE [LARGE SCALE GENOMIC DNA]</scope>
</reference>
<dbReference type="GO" id="GO:0004642">
    <property type="term" value="F:phosphoribosylformylglycinamidine synthase activity"/>
    <property type="evidence" value="ECO:0007669"/>
    <property type="project" value="TreeGrafter"/>
</dbReference>
<organism evidence="1 2">
    <name type="scientific">Gouania willdenowi</name>
    <name type="common">Blunt-snouted clingfish</name>
    <name type="synonym">Lepadogaster willdenowi</name>
    <dbReference type="NCBI Taxonomy" id="441366"/>
    <lineage>
        <taxon>Eukaryota</taxon>
        <taxon>Metazoa</taxon>
        <taxon>Chordata</taxon>
        <taxon>Craniata</taxon>
        <taxon>Vertebrata</taxon>
        <taxon>Euteleostomi</taxon>
        <taxon>Actinopterygii</taxon>
        <taxon>Neopterygii</taxon>
        <taxon>Teleostei</taxon>
        <taxon>Neoteleostei</taxon>
        <taxon>Acanthomorphata</taxon>
        <taxon>Ovalentaria</taxon>
        <taxon>Blenniimorphae</taxon>
        <taxon>Blenniiformes</taxon>
        <taxon>Gobiesocoidei</taxon>
        <taxon>Gobiesocidae</taxon>
        <taxon>Gobiesocinae</taxon>
        <taxon>Gouania</taxon>
    </lineage>
</organism>
<protein>
    <recommendedName>
        <fullName evidence="3">Phosphoribosylformylglycinamidine synthase</fullName>
    </recommendedName>
</protein>
<dbReference type="InterPro" id="IPR029062">
    <property type="entry name" value="Class_I_gatase-like"/>
</dbReference>
<name>A0A8C5G139_GOUWI</name>
<dbReference type="SUPFAM" id="SSF52317">
    <property type="entry name" value="Class I glutamine amidotransferase-like"/>
    <property type="match status" value="1"/>
</dbReference>
<dbReference type="GO" id="GO:0005737">
    <property type="term" value="C:cytoplasm"/>
    <property type="evidence" value="ECO:0007669"/>
    <property type="project" value="TreeGrafter"/>
</dbReference>
<evidence type="ECO:0000313" key="1">
    <source>
        <dbReference type="Ensembl" id="ENSGWIP00000006463.1"/>
    </source>
</evidence>
<dbReference type="PANTHER" id="PTHR10099:SF1">
    <property type="entry name" value="PHOSPHORIBOSYLFORMYLGLYCINAMIDINE SYNTHASE"/>
    <property type="match status" value="1"/>
</dbReference>
<evidence type="ECO:0000313" key="2">
    <source>
        <dbReference type="Proteomes" id="UP000694680"/>
    </source>
</evidence>
<dbReference type="GO" id="GO:0006164">
    <property type="term" value="P:purine nucleotide biosynthetic process"/>
    <property type="evidence" value="ECO:0007669"/>
    <property type="project" value="TreeGrafter"/>
</dbReference>
<dbReference type="Ensembl" id="ENSGWIT00000007135.1">
    <property type="protein sequence ID" value="ENSGWIP00000006463.1"/>
    <property type="gene ID" value="ENSGWIG00000003754.1"/>
</dbReference>